<evidence type="ECO:0000313" key="2">
    <source>
        <dbReference type="EMBL" id="CAE2302119.1"/>
    </source>
</evidence>
<gene>
    <name evidence="2" type="ORF">NAES01612_LOCUS9769</name>
</gene>
<feature type="transmembrane region" description="Helical" evidence="1">
    <location>
        <begin position="272"/>
        <end position="290"/>
    </location>
</feature>
<sequence>VNQSCEMESCTTFFERGGIVAPRLCAAVYSIHGAVVFFFTFLAFWDWEVLFRIFFVPTETLPKDGCPMVLGVEDRPECLESLTNWHCIIFGAWSGFAVVTGIGQALLSSSPSLLLSLRRGMMLTMALFSALLQDLAYPMLLKPDTGLHALEPKVNISVVAPLSIFYLIMTIVICITLPTPQTIVTHTAPLKSLPASKFRLVCFLDAVMISIVVIFSEMATEFLLDFTHKMEMSRSTIFFQRANQCHQACLVMMALGSACSNEPFVWASYSRSWFAGFIPCMFICFYSRYIMASLLRLPHYIADAGVPVYILFHLAFLPPSGE</sequence>
<feature type="non-terminal residue" evidence="2">
    <location>
        <position position="1"/>
    </location>
</feature>
<feature type="transmembrane region" description="Helical" evidence="1">
    <location>
        <begin position="297"/>
        <end position="316"/>
    </location>
</feature>
<evidence type="ECO:0000256" key="1">
    <source>
        <dbReference type="SAM" id="Phobius"/>
    </source>
</evidence>
<organism evidence="2">
    <name type="scientific">Paramoeba aestuarina</name>
    <dbReference type="NCBI Taxonomy" id="180227"/>
    <lineage>
        <taxon>Eukaryota</taxon>
        <taxon>Amoebozoa</taxon>
        <taxon>Discosea</taxon>
        <taxon>Flabellinia</taxon>
        <taxon>Dactylopodida</taxon>
        <taxon>Paramoebidae</taxon>
        <taxon>Paramoeba</taxon>
    </lineage>
</organism>
<keyword evidence="1" id="KW-0472">Membrane</keyword>
<reference evidence="2" key="1">
    <citation type="submission" date="2021-01" db="EMBL/GenBank/DDBJ databases">
        <authorList>
            <person name="Corre E."/>
            <person name="Pelletier E."/>
            <person name="Niang G."/>
            <person name="Scheremetjew M."/>
            <person name="Finn R."/>
            <person name="Kale V."/>
            <person name="Holt S."/>
            <person name="Cochrane G."/>
            <person name="Meng A."/>
            <person name="Brown T."/>
            <person name="Cohen L."/>
        </authorList>
    </citation>
    <scope>NUCLEOTIDE SEQUENCE</scope>
    <source>
        <strain evidence="2">SoJaBio B1-5/56/2</strain>
    </source>
</reference>
<keyword evidence="1" id="KW-1133">Transmembrane helix</keyword>
<proteinExistence type="predicted"/>
<feature type="transmembrane region" description="Helical" evidence="1">
    <location>
        <begin position="24"/>
        <end position="45"/>
    </location>
</feature>
<accession>A0A7S4KQ85</accession>
<name>A0A7S4KQ85_9EUKA</name>
<feature type="transmembrane region" description="Helical" evidence="1">
    <location>
        <begin position="198"/>
        <end position="216"/>
    </location>
</feature>
<protein>
    <submittedName>
        <fullName evidence="2">Uncharacterized protein</fullName>
    </submittedName>
</protein>
<keyword evidence="1" id="KW-0812">Transmembrane</keyword>
<feature type="transmembrane region" description="Helical" evidence="1">
    <location>
        <begin position="156"/>
        <end position="177"/>
    </location>
</feature>
<dbReference type="AlphaFoldDB" id="A0A7S4KQ85"/>
<feature type="transmembrane region" description="Helical" evidence="1">
    <location>
        <begin position="83"/>
        <end position="107"/>
    </location>
</feature>
<dbReference type="EMBL" id="HBKR01014759">
    <property type="protein sequence ID" value="CAE2302119.1"/>
    <property type="molecule type" value="Transcribed_RNA"/>
</dbReference>
<feature type="transmembrane region" description="Helical" evidence="1">
    <location>
        <begin position="119"/>
        <end position="136"/>
    </location>
</feature>